<dbReference type="STRING" id="655815.ZPR_3702"/>
<organism evidence="1 2">
    <name type="scientific">Zunongwangia profunda (strain DSM 18752 / CCTCC AB 206139 / SM-A87)</name>
    <name type="common">Wangia profunda</name>
    <dbReference type="NCBI Taxonomy" id="655815"/>
    <lineage>
        <taxon>Bacteria</taxon>
        <taxon>Pseudomonadati</taxon>
        <taxon>Bacteroidota</taxon>
        <taxon>Flavobacteriia</taxon>
        <taxon>Flavobacteriales</taxon>
        <taxon>Flavobacteriaceae</taxon>
        <taxon>Zunongwangia</taxon>
    </lineage>
</organism>
<dbReference type="AlphaFoldDB" id="D5BL86"/>
<dbReference type="Proteomes" id="UP000001654">
    <property type="component" value="Chromosome"/>
</dbReference>
<dbReference type="OrthoDB" id="1147959at2"/>
<dbReference type="InterPro" id="IPR008969">
    <property type="entry name" value="CarboxyPept-like_regulatory"/>
</dbReference>
<evidence type="ECO:0008006" key="3">
    <source>
        <dbReference type="Google" id="ProtNLM"/>
    </source>
</evidence>
<gene>
    <name evidence="1" type="ordered locus">ZPR_3702</name>
</gene>
<reference evidence="1 2" key="1">
    <citation type="journal article" date="2010" name="BMC Genomics">
        <title>The complete genome of Zunongwangia profunda SM-A87 reveals its adaptation to the deep-sea environment and ecological role in sedimentary organic nitrogen degradation.</title>
        <authorList>
            <person name="Qin Q.L."/>
            <person name="Zhang X.Y."/>
            <person name="Wang X.M."/>
            <person name="Liu G.M."/>
            <person name="Chen X.L."/>
            <person name="Xie B.B."/>
            <person name="Dang H.Y."/>
            <person name="Zhou B.C."/>
            <person name="Yu J."/>
            <person name="Zhang Y.Z."/>
        </authorList>
    </citation>
    <scope>NUCLEOTIDE SEQUENCE [LARGE SCALE GENOMIC DNA]</scope>
    <source>
        <strain evidence="2">DSM 18752 / CCTCC AB 206139 / SM-A87</strain>
    </source>
</reference>
<protein>
    <recommendedName>
        <fullName evidence="3">Carboxypeptidase-like regulatory domain-containing protein</fullName>
    </recommendedName>
</protein>
<dbReference type="Pfam" id="PF13715">
    <property type="entry name" value="CarbopepD_reg_2"/>
    <property type="match status" value="1"/>
</dbReference>
<dbReference type="SUPFAM" id="SSF49464">
    <property type="entry name" value="Carboxypeptidase regulatory domain-like"/>
    <property type="match status" value="1"/>
</dbReference>
<evidence type="ECO:0000313" key="1">
    <source>
        <dbReference type="EMBL" id="ADF54012.1"/>
    </source>
</evidence>
<dbReference type="RefSeq" id="WP_013073096.1">
    <property type="nucleotide sequence ID" value="NC_014041.1"/>
</dbReference>
<keyword evidence="2" id="KW-1185">Reference proteome</keyword>
<name>D5BL86_ZUNPS</name>
<dbReference type="KEGG" id="zpr:ZPR_3702"/>
<accession>D5BL86</accession>
<dbReference type="HOGENOM" id="CLU_711297_0_0_10"/>
<dbReference type="eggNOG" id="ENOG502ZCMY">
    <property type="taxonomic scope" value="Bacteria"/>
</dbReference>
<proteinExistence type="predicted"/>
<dbReference type="EMBL" id="CP001650">
    <property type="protein sequence ID" value="ADF54012.1"/>
    <property type="molecule type" value="Genomic_DNA"/>
</dbReference>
<evidence type="ECO:0000313" key="2">
    <source>
        <dbReference type="Proteomes" id="UP000001654"/>
    </source>
</evidence>
<sequence length="378" mass="44477">MIRYYLLFILLWSSQIRAQSEIRAIVLDAETKKPLEFVDVYNDQNYTSTNSDGHFAFKTHRDMIKFNRLGYEPKSFSISALKNDTIYLKQSAENLDEVHLLDQDIYKKMIDHLDDNYSIRPYKERFFLRAMVARDGNITKLVDVNGKLERQRLLGDLKNNARPKKNYTLEIENLRKAEIREDDIEFIFPSFETYFDLSTLVISLADSTKAELKNYGDGLVKLQVKSSKSDSEAYLIINTQTYAFEECYIKMDMSDAKFEPNHNTQSRTISNIIHSFYDRLPNGSYVLYKSTQQAVLECKYENKIYNYVQRIKYLSSDHFSDFGVKRNVRADKDIFKVKTRYEDEFWNDQNQLLLTDAMQAFIEKVKAGDSDFKIKSNF</sequence>